<dbReference type="Pfam" id="PF00135">
    <property type="entry name" value="COesterase"/>
    <property type="match status" value="1"/>
</dbReference>
<evidence type="ECO:0000313" key="6">
    <source>
        <dbReference type="Proteomes" id="UP001500635"/>
    </source>
</evidence>
<protein>
    <recommendedName>
        <fullName evidence="3">Carboxylic ester hydrolase</fullName>
        <ecNumber evidence="3">3.1.1.-</ecNumber>
    </recommendedName>
</protein>
<dbReference type="Gene3D" id="3.40.50.1820">
    <property type="entry name" value="alpha/beta hydrolase"/>
    <property type="match status" value="1"/>
</dbReference>
<dbReference type="EC" id="3.1.1.-" evidence="3"/>
<feature type="domain" description="Carboxylesterase type B" evidence="4">
    <location>
        <begin position="3"/>
        <end position="480"/>
    </location>
</feature>
<dbReference type="EMBL" id="BAABFR010000097">
    <property type="protein sequence ID" value="GAA4402391.1"/>
    <property type="molecule type" value="Genomic_DNA"/>
</dbReference>
<keyword evidence="2 3" id="KW-0378">Hydrolase</keyword>
<gene>
    <name evidence="5" type="ORF">GCM10023147_42930</name>
</gene>
<evidence type="ECO:0000256" key="3">
    <source>
        <dbReference type="RuleBase" id="RU361235"/>
    </source>
</evidence>
<keyword evidence="6" id="KW-1185">Reference proteome</keyword>
<evidence type="ECO:0000259" key="4">
    <source>
        <dbReference type="Pfam" id="PF00135"/>
    </source>
</evidence>
<dbReference type="InterPro" id="IPR002018">
    <property type="entry name" value="CarbesteraseB"/>
</dbReference>
<evidence type="ECO:0000256" key="1">
    <source>
        <dbReference type="ARBA" id="ARBA00005964"/>
    </source>
</evidence>
<dbReference type="PROSITE" id="PS00122">
    <property type="entry name" value="CARBOXYLESTERASE_B_1"/>
    <property type="match status" value="1"/>
</dbReference>
<organism evidence="5 6">
    <name type="scientific">Tsukamurella soli</name>
    <dbReference type="NCBI Taxonomy" id="644556"/>
    <lineage>
        <taxon>Bacteria</taxon>
        <taxon>Bacillati</taxon>
        <taxon>Actinomycetota</taxon>
        <taxon>Actinomycetes</taxon>
        <taxon>Mycobacteriales</taxon>
        <taxon>Tsukamurellaceae</taxon>
        <taxon>Tsukamurella</taxon>
    </lineage>
</organism>
<dbReference type="Proteomes" id="UP001500635">
    <property type="component" value="Unassembled WGS sequence"/>
</dbReference>
<sequence>MDSVVVRTGSGELQGTSEGGVSRFLGVPYAASPADSGWLLPPAPVPPWEGVRPATEYGPTVPKNAYPMPSREMLTEPVVDGDECLNLNIWSPGTDGFAPVFVWIHGGAFRNGSGIVPQYDGTAFARDGVVCVTINYRLGLYGSLDTGDGHTNIGLRDQIAALRWVQDNIAAFGGDPARVTIGGESAGGMSVTSLLASPLTEGLFRGAIAQSGAGHHATSPAGARAVSAFLADTLGIEADREAFARVPRADLLAAQEKVGIVVQTDPDPAKWGEIAANTMPFEPVVGDDVMPVLPYGGLRGGRGAAVSVLVGTNADEMLFFLAPTGIVAGVDQAGYGAVAGAVARYGFADPAAVVEAYKGGRNDSPGKVMAAVAADWFFGIPAVRVAEARADRAQADGGAAAPTYVYQFGWSSTARGGTLGSCHALEIGFVFDTLAARDGENLTGPNPPQALADEMHAAWVRFITDGAPGWEPYTPDHREVRIFDIESETVVDPRPEQRVLWEGLR</sequence>
<dbReference type="RefSeq" id="WP_344999949.1">
    <property type="nucleotide sequence ID" value="NZ_BAABFR010000097.1"/>
</dbReference>
<evidence type="ECO:0000256" key="2">
    <source>
        <dbReference type="ARBA" id="ARBA00022801"/>
    </source>
</evidence>
<dbReference type="SUPFAM" id="SSF53474">
    <property type="entry name" value="alpha/beta-Hydrolases"/>
    <property type="match status" value="1"/>
</dbReference>
<dbReference type="InterPro" id="IPR019826">
    <property type="entry name" value="Carboxylesterase_B_AS"/>
</dbReference>
<dbReference type="InterPro" id="IPR050309">
    <property type="entry name" value="Type-B_Carboxylest/Lipase"/>
</dbReference>
<comment type="similarity">
    <text evidence="1 3">Belongs to the type-B carboxylesterase/lipase family.</text>
</comment>
<evidence type="ECO:0000313" key="5">
    <source>
        <dbReference type="EMBL" id="GAA4402391.1"/>
    </source>
</evidence>
<reference evidence="6" key="1">
    <citation type="journal article" date="2019" name="Int. J. Syst. Evol. Microbiol.">
        <title>The Global Catalogue of Microorganisms (GCM) 10K type strain sequencing project: providing services to taxonomists for standard genome sequencing and annotation.</title>
        <authorList>
            <consortium name="The Broad Institute Genomics Platform"/>
            <consortium name="The Broad Institute Genome Sequencing Center for Infectious Disease"/>
            <person name="Wu L."/>
            <person name="Ma J."/>
        </authorList>
    </citation>
    <scope>NUCLEOTIDE SEQUENCE [LARGE SCALE GENOMIC DNA]</scope>
    <source>
        <strain evidence="6">JCM 17688</strain>
    </source>
</reference>
<comment type="caution">
    <text evidence="5">The sequence shown here is derived from an EMBL/GenBank/DDBJ whole genome shotgun (WGS) entry which is preliminary data.</text>
</comment>
<dbReference type="PANTHER" id="PTHR11559">
    <property type="entry name" value="CARBOXYLESTERASE"/>
    <property type="match status" value="1"/>
</dbReference>
<accession>A0ABP8K9A2</accession>
<name>A0ABP8K9A2_9ACTN</name>
<proteinExistence type="inferred from homology"/>
<dbReference type="InterPro" id="IPR029058">
    <property type="entry name" value="AB_hydrolase_fold"/>
</dbReference>